<dbReference type="SUPFAM" id="SSF51735">
    <property type="entry name" value="NAD(P)-binding Rossmann-fold domains"/>
    <property type="match status" value="1"/>
</dbReference>
<evidence type="ECO:0000256" key="1">
    <source>
        <dbReference type="ARBA" id="ARBA00047473"/>
    </source>
</evidence>
<dbReference type="GO" id="GO:0005634">
    <property type="term" value="C:nucleus"/>
    <property type="evidence" value="ECO:0007669"/>
    <property type="project" value="TreeGrafter"/>
</dbReference>
<dbReference type="AlphaFoldDB" id="F1LCY9"/>
<dbReference type="EMBL" id="JI178211">
    <property type="protein sequence ID" value="ADY47993.1"/>
    <property type="molecule type" value="mRNA"/>
</dbReference>
<name>F1LCY9_ASCSU</name>
<dbReference type="GO" id="GO:0003979">
    <property type="term" value="F:UDP-glucose 6-dehydrogenase activity"/>
    <property type="evidence" value="ECO:0007669"/>
    <property type="project" value="UniProtKB-EC"/>
</dbReference>
<dbReference type="InterPro" id="IPR028356">
    <property type="entry name" value="UDPglc_DH_euk"/>
</dbReference>
<dbReference type="Gene3D" id="3.40.50.720">
    <property type="entry name" value="NAD(P)-binding Rossmann-like Domain"/>
    <property type="match status" value="1"/>
</dbReference>
<dbReference type="Pfam" id="PF03721">
    <property type="entry name" value="UDPG_MGDP_dh_N"/>
    <property type="match status" value="1"/>
</dbReference>
<dbReference type="GO" id="GO:0006024">
    <property type="term" value="P:glycosaminoglycan biosynthetic process"/>
    <property type="evidence" value="ECO:0007669"/>
    <property type="project" value="TreeGrafter"/>
</dbReference>
<dbReference type="InterPro" id="IPR001732">
    <property type="entry name" value="UDP-Glc/GDP-Man_DH_N"/>
</dbReference>
<evidence type="ECO:0000313" key="3">
    <source>
        <dbReference type="EMBL" id="ADY47993.1"/>
    </source>
</evidence>
<sequence length="120" mass="13838">MMTANALMDNSMKFAEEIRHIACIGAGYVGGPTCAIIADKCPELIVTVVDVNEDKIAQWNSKNLPIYEPGLSEVIERDVVRGIYFFQPIFQKRYVKRNLFLYPLILQQKPMDEEMEWHQT</sequence>
<dbReference type="GO" id="GO:0051287">
    <property type="term" value="F:NAD binding"/>
    <property type="evidence" value="ECO:0007669"/>
    <property type="project" value="InterPro"/>
</dbReference>
<proteinExistence type="evidence at transcript level"/>
<reference evidence="3" key="1">
    <citation type="journal article" date="2011" name="Genome Res.">
        <title>Deep small RNA sequencing from the nematode Ascaris reveals conservation, functional diversification, and novel developmental profiles.</title>
        <authorList>
            <person name="Wang J."/>
            <person name="Czech B."/>
            <person name="Crunk A."/>
            <person name="Wallace A."/>
            <person name="Mitreva M."/>
            <person name="Hannon G.J."/>
            <person name="Davis R.E."/>
        </authorList>
    </citation>
    <scope>NUCLEOTIDE SEQUENCE</scope>
</reference>
<comment type="catalytic activity">
    <reaction evidence="1">
        <text>UDP-alpha-D-glucose + 2 NAD(+) + H2O = UDP-alpha-D-glucuronate + 2 NADH + 3 H(+)</text>
        <dbReference type="Rhea" id="RHEA:23596"/>
        <dbReference type="ChEBI" id="CHEBI:15377"/>
        <dbReference type="ChEBI" id="CHEBI:15378"/>
        <dbReference type="ChEBI" id="CHEBI:57540"/>
        <dbReference type="ChEBI" id="CHEBI:57945"/>
        <dbReference type="ChEBI" id="CHEBI:58052"/>
        <dbReference type="ChEBI" id="CHEBI:58885"/>
        <dbReference type="EC" id="1.1.1.22"/>
    </reaction>
</comment>
<dbReference type="PANTHER" id="PTHR11374">
    <property type="entry name" value="UDP-GLUCOSE DEHYDROGENASE/UDP-MANNAC DEHYDROGENASE"/>
    <property type="match status" value="1"/>
</dbReference>
<accession>F1LCY9</accession>
<protein>
    <submittedName>
        <fullName evidence="3">UDP-glucose 6-dehydrogenase</fullName>
    </submittedName>
</protein>
<feature type="domain" description="UDP-glucose/GDP-mannose dehydrogenase N-terminal" evidence="2">
    <location>
        <begin position="20"/>
        <end position="95"/>
    </location>
</feature>
<organism evidence="3">
    <name type="scientific">Ascaris suum</name>
    <name type="common">Pig roundworm</name>
    <name type="synonym">Ascaris lumbricoides</name>
    <dbReference type="NCBI Taxonomy" id="6253"/>
    <lineage>
        <taxon>Eukaryota</taxon>
        <taxon>Metazoa</taxon>
        <taxon>Ecdysozoa</taxon>
        <taxon>Nematoda</taxon>
        <taxon>Chromadorea</taxon>
        <taxon>Rhabditida</taxon>
        <taxon>Spirurina</taxon>
        <taxon>Ascaridomorpha</taxon>
        <taxon>Ascaridoidea</taxon>
        <taxon>Ascarididae</taxon>
        <taxon>Ascaris</taxon>
    </lineage>
</organism>
<dbReference type="PANTHER" id="PTHR11374:SF3">
    <property type="entry name" value="UDP-GLUCOSE 6-DEHYDROGENASE"/>
    <property type="match status" value="1"/>
</dbReference>
<evidence type="ECO:0000259" key="2">
    <source>
        <dbReference type="Pfam" id="PF03721"/>
    </source>
</evidence>
<dbReference type="InterPro" id="IPR036291">
    <property type="entry name" value="NAD(P)-bd_dom_sf"/>
</dbReference>